<keyword evidence="7 9" id="KW-0547">Nucleotide-binding</keyword>
<dbReference type="Proteomes" id="UP000192569">
    <property type="component" value="Chromosome I"/>
</dbReference>
<evidence type="ECO:0000313" key="13">
    <source>
        <dbReference type="Proteomes" id="UP000192569"/>
    </source>
</evidence>
<sequence length="284" mass="30728">MLFLLTNDDGIAAEGLRVLGRKLASRGQVFIVAPERERSAIGHGITMHKPLRVTEVELAPDLKGFAVNGTPADCVKLALEALLPQPPDVVVSGINRGENLGTDVLYSGTVSGAIEGCINGIPSLAVSLAGEKESDYSFAAAFTASLCQYIAQRGLPPGTFLNVNIPNLPPEDISGIALTRLGQRRYINTIERRIDPRGKAYFWLAGEVKDLDADPDTDIGALLRKFISITPLHLDLTDHRFLEQLRGEFPLLQGLNPFPKHQEAGGEGPSQEEGDHIDHTSHKE</sequence>
<evidence type="ECO:0000256" key="5">
    <source>
        <dbReference type="ARBA" id="ARBA00022490"/>
    </source>
</evidence>
<dbReference type="GO" id="GO:0008254">
    <property type="term" value="F:3'-nucleotidase activity"/>
    <property type="evidence" value="ECO:0007669"/>
    <property type="project" value="TreeGrafter"/>
</dbReference>
<dbReference type="PANTHER" id="PTHR30457:SF12">
    <property type="entry name" value="5'_3'-NUCLEOTIDASE SURE"/>
    <property type="match status" value="1"/>
</dbReference>
<dbReference type="FunFam" id="3.40.1210.10:FF:000001">
    <property type="entry name" value="5'/3'-nucleotidase SurE"/>
    <property type="match status" value="1"/>
</dbReference>
<comment type="catalytic activity">
    <reaction evidence="1 9">
        <text>a ribonucleoside 5'-phosphate + H2O = a ribonucleoside + phosphate</text>
        <dbReference type="Rhea" id="RHEA:12484"/>
        <dbReference type="ChEBI" id="CHEBI:15377"/>
        <dbReference type="ChEBI" id="CHEBI:18254"/>
        <dbReference type="ChEBI" id="CHEBI:43474"/>
        <dbReference type="ChEBI" id="CHEBI:58043"/>
        <dbReference type="EC" id="3.1.3.5"/>
    </reaction>
</comment>
<feature type="binding site" evidence="9">
    <location>
        <position position="39"/>
    </location>
    <ligand>
        <name>a divalent metal cation</name>
        <dbReference type="ChEBI" id="CHEBI:60240"/>
    </ligand>
</feature>
<dbReference type="InterPro" id="IPR002828">
    <property type="entry name" value="SurE-like_Pase/nucleotidase"/>
</dbReference>
<keyword evidence="13" id="KW-1185">Reference proteome</keyword>
<comment type="similarity">
    <text evidence="4 9">Belongs to the SurE nucleotidase family.</text>
</comment>
<comment type="cofactor">
    <cofactor evidence="2">
        <name>Mg(2+)</name>
        <dbReference type="ChEBI" id="CHEBI:18420"/>
    </cofactor>
</comment>
<dbReference type="NCBIfam" id="NF001490">
    <property type="entry name" value="PRK00346.1-4"/>
    <property type="match status" value="1"/>
</dbReference>
<feature type="region of interest" description="Disordered" evidence="10">
    <location>
        <begin position="253"/>
        <end position="284"/>
    </location>
</feature>
<evidence type="ECO:0000256" key="9">
    <source>
        <dbReference type="HAMAP-Rule" id="MF_00060"/>
    </source>
</evidence>
<evidence type="ECO:0000313" key="12">
    <source>
        <dbReference type="EMBL" id="SMB97887.1"/>
    </source>
</evidence>
<name>A0A1W1VWZ0_9FIRM</name>
<comment type="function">
    <text evidence="9">Nucleotidase that shows phosphatase activity on nucleoside 5'-monophosphates.</text>
</comment>
<evidence type="ECO:0000256" key="1">
    <source>
        <dbReference type="ARBA" id="ARBA00000815"/>
    </source>
</evidence>
<dbReference type="GO" id="GO:0000166">
    <property type="term" value="F:nucleotide binding"/>
    <property type="evidence" value="ECO:0007669"/>
    <property type="project" value="UniProtKB-KW"/>
</dbReference>
<dbReference type="NCBIfam" id="NF001492">
    <property type="entry name" value="PRK00346.2-2"/>
    <property type="match status" value="1"/>
</dbReference>
<dbReference type="GO" id="GO:0046872">
    <property type="term" value="F:metal ion binding"/>
    <property type="evidence" value="ECO:0007669"/>
    <property type="project" value="UniProtKB-UniRule"/>
</dbReference>
<gene>
    <name evidence="9" type="primary">surE</name>
    <name evidence="12" type="ORF">SAMN00808754_2011</name>
</gene>
<keyword evidence="5 9" id="KW-0963">Cytoplasm</keyword>
<dbReference type="AlphaFoldDB" id="A0A1W1VWZ0"/>
<feature type="binding site" evidence="9">
    <location>
        <position position="8"/>
    </location>
    <ligand>
        <name>a divalent metal cation</name>
        <dbReference type="ChEBI" id="CHEBI:60240"/>
    </ligand>
</feature>
<evidence type="ECO:0000256" key="10">
    <source>
        <dbReference type="SAM" id="MobiDB-lite"/>
    </source>
</evidence>
<feature type="binding site" evidence="9">
    <location>
        <position position="9"/>
    </location>
    <ligand>
        <name>a divalent metal cation</name>
        <dbReference type="ChEBI" id="CHEBI:60240"/>
    </ligand>
</feature>
<organism evidence="12 13">
    <name type="scientific">Thermanaeromonas toyohensis ToBE</name>
    <dbReference type="NCBI Taxonomy" id="698762"/>
    <lineage>
        <taxon>Bacteria</taxon>
        <taxon>Bacillati</taxon>
        <taxon>Bacillota</taxon>
        <taxon>Clostridia</taxon>
        <taxon>Neomoorellales</taxon>
        <taxon>Neomoorellaceae</taxon>
        <taxon>Thermanaeromonas</taxon>
    </lineage>
</organism>
<evidence type="ECO:0000256" key="6">
    <source>
        <dbReference type="ARBA" id="ARBA00022723"/>
    </source>
</evidence>
<dbReference type="HAMAP" id="MF_00060">
    <property type="entry name" value="SurE"/>
    <property type="match status" value="1"/>
</dbReference>
<protein>
    <recommendedName>
        <fullName evidence="9">5'-nucleotidase SurE</fullName>
        <ecNumber evidence="9">3.1.3.5</ecNumber>
    </recommendedName>
    <alternativeName>
        <fullName evidence="9">Nucleoside 5'-monophosphate phosphohydrolase</fullName>
    </alternativeName>
</protein>
<dbReference type="GO" id="GO:0004309">
    <property type="term" value="F:exopolyphosphatase activity"/>
    <property type="evidence" value="ECO:0007669"/>
    <property type="project" value="TreeGrafter"/>
</dbReference>
<evidence type="ECO:0000256" key="4">
    <source>
        <dbReference type="ARBA" id="ARBA00011062"/>
    </source>
</evidence>
<accession>A0A1W1VWZ0</accession>
<keyword evidence="8 9" id="KW-0378">Hydrolase</keyword>
<reference evidence="12 13" key="1">
    <citation type="submission" date="2017-04" db="EMBL/GenBank/DDBJ databases">
        <authorList>
            <person name="Afonso C.L."/>
            <person name="Miller P.J."/>
            <person name="Scott M.A."/>
            <person name="Spackman E."/>
            <person name="Goraichik I."/>
            <person name="Dimitrov K.M."/>
            <person name="Suarez D.L."/>
            <person name="Swayne D.E."/>
        </authorList>
    </citation>
    <scope>NUCLEOTIDE SEQUENCE [LARGE SCALE GENOMIC DNA]</scope>
    <source>
        <strain evidence="12 13">ToBE</strain>
    </source>
</reference>
<comment type="subcellular location">
    <subcellularLocation>
        <location evidence="3 9">Cytoplasm</location>
    </subcellularLocation>
</comment>
<comment type="cofactor">
    <cofactor evidence="9">
        <name>a divalent metal cation</name>
        <dbReference type="ChEBI" id="CHEBI:60240"/>
    </cofactor>
    <text evidence="9">Binds 1 divalent metal cation per subunit.</text>
</comment>
<evidence type="ECO:0000256" key="2">
    <source>
        <dbReference type="ARBA" id="ARBA00001946"/>
    </source>
</evidence>
<dbReference type="STRING" id="698762.SAMN00808754_2011"/>
<dbReference type="InterPro" id="IPR030048">
    <property type="entry name" value="SurE"/>
</dbReference>
<evidence type="ECO:0000256" key="3">
    <source>
        <dbReference type="ARBA" id="ARBA00004496"/>
    </source>
</evidence>
<feature type="domain" description="Survival protein SurE-like phosphatase/nucleotidase" evidence="11">
    <location>
        <begin position="4"/>
        <end position="186"/>
    </location>
</feature>
<evidence type="ECO:0000256" key="7">
    <source>
        <dbReference type="ARBA" id="ARBA00022741"/>
    </source>
</evidence>
<feature type="binding site" evidence="9">
    <location>
        <position position="95"/>
    </location>
    <ligand>
        <name>a divalent metal cation</name>
        <dbReference type="ChEBI" id="CHEBI:60240"/>
    </ligand>
</feature>
<dbReference type="InterPro" id="IPR036523">
    <property type="entry name" value="SurE-like_sf"/>
</dbReference>
<keyword evidence="6 9" id="KW-0479">Metal-binding</keyword>
<evidence type="ECO:0000256" key="8">
    <source>
        <dbReference type="ARBA" id="ARBA00022801"/>
    </source>
</evidence>
<dbReference type="PANTHER" id="PTHR30457">
    <property type="entry name" value="5'-NUCLEOTIDASE SURE"/>
    <property type="match status" value="1"/>
</dbReference>
<evidence type="ECO:0000259" key="11">
    <source>
        <dbReference type="Pfam" id="PF01975"/>
    </source>
</evidence>
<feature type="compositionally biased region" description="Basic and acidic residues" evidence="10">
    <location>
        <begin position="273"/>
        <end position="284"/>
    </location>
</feature>
<proteinExistence type="inferred from homology"/>
<dbReference type="Pfam" id="PF01975">
    <property type="entry name" value="SurE"/>
    <property type="match status" value="1"/>
</dbReference>
<dbReference type="RefSeq" id="WP_084665588.1">
    <property type="nucleotide sequence ID" value="NZ_LT838272.1"/>
</dbReference>
<dbReference type="EC" id="3.1.3.5" evidence="9"/>
<dbReference type="EMBL" id="LT838272">
    <property type="protein sequence ID" value="SMB97887.1"/>
    <property type="molecule type" value="Genomic_DNA"/>
</dbReference>
<dbReference type="NCBIfam" id="TIGR00087">
    <property type="entry name" value="surE"/>
    <property type="match status" value="1"/>
</dbReference>
<dbReference type="Gene3D" id="3.40.1210.10">
    <property type="entry name" value="Survival protein SurE-like phosphatase/nucleotidase"/>
    <property type="match status" value="1"/>
</dbReference>
<dbReference type="OrthoDB" id="9780815at2"/>
<dbReference type="SUPFAM" id="SSF64167">
    <property type="entry name" value="SurE-like"/>
    <property type="match status" value="1"/>
</dbReference>
<dbReference type="GO" id="GO:0008253">
    <property type="term" value="F:5'-nucleotidase activity"/>
    <property type="evidence" value="ECO:0007669"/>
    <property type="project" value="UniProtKB-UniRule"/>
</dbReference>
<dbReference type="GO" id="GO:0005737">
    <property type="term" value="C:cytoplasm"/>
    <property type="evidence" value="ECO:0007669"/>
    <property type="project" value="UniProtKB-SubCell"/>
</dbReference>